<comment type="caution">
    <text evidence="1">The sequence shown here is derived from an EMBL/GenBank/DDBJ whole genome shotgun (WGS) entry which is preliminary data.</text>
</comment>
<dbReference type="GeneID" id="87834201"/>
<sequence>MGGWRWWWQTRSGKDLDEDEGEDENEEDTATVVPTRLSGIKSPSHESQVSEVSHSKVVLSDVRALLTRVHTSQFLFTNLPNDEPLRRISAFGVRSQAIAILAEVVHDRKLGYPHRFGNYPDKL</sequence>
<accession>A0AAN6U5V5</accession>
<keyword evidence="2" id="KW-1185">Reference proteome</keyword>
<organism evidence="1 2">
    <name type="scientific">Parathielavia appendiculata</name>
    <dbReference type="NCBI Taxonomy" id="2587402"/>
    <lineage>
        <taxon>Eukaryota</taxon>
        <taxon>Fungi</taxon>
        <taxon>Dikarya</taxon>
        <taxon>Ascomycota</taxon>
        <taxon>Pezizomycotina</taxon>
        <taxon>Sordariomycetes</taxon>
        <taxon>Sordariomycetidae</taxon>
        <taxon>Sordariales</taxon>
        <taxon>Chaetomiaceae</taxon>
        <taxon>Parathielavia</taxon>
    </lineage>
</organism>
<reference evidence="1" key="2">
    <citation type="submission" date="2023-05" db="EMBL/GenBank/DDBJ databases">
        <authorList>
            <consortium name="Lawrence Berkeley National Laboratory"/>
            <person name="Steindorff A."/>
            <person name="Hensen N."/>
            <person name="Bonometti L."/>
            <person name="Westerberg I."/>
            <person name="Brannstrom I.O."/>
            <person name="Guillou S."/>
            <person name="Cros-Aarteil S."/>
            <person name="Calhoun S."/>
            <person name="Haridas S."/>
            <person name="Kuo A."/>
            <person name="Mondo S."/>
            <person name="Pangilinan J."/>
            <person name="Riley R."/>
            <person name="Labutti K."/>
            <person name="Andreopoulos B."/>
            <person name="Lipzen A."/>
            <person name="Chen C."/>
            <person name="Yanf M."/>
            <person name="Daum C."/>
            <person name="Ng V."/>
            <person name="Clum A."/>
            <person name="Ohm R."/>
            <person name="Martin F."/>
            <person name="Silar P."/>
            <person name="Natvig D."/>
            <person name="Lalanne C."/>
            <person name="Gautier V."/>
            <person name="Ament-Velasquez S.L."/>
            <person name="Kruys A."/>
            <person name="Hutchinson M.I."/>
            <person name="Powell A.J."/>
            <person name="Barry K."/>
            <person name="Miller A.N."/>
            <person name="Grigoriev I.V."/>
            <person name="Debuchy R."/>
            <person name="Gladieux P."/>
            <person name="Thoren M.H."/>
            <person name="Johannesson H."/>
        </authorList>
    </citation>
    <scope>NUCLEOTIDE SEQUENCE</scope>
    <source>
        <strain evidence="1">CBS 731.68</strain>
    </source>
</reference>
<protein>
    <submittedName>
        <fullName evidence="1">Uncharacterized protein</fullName>
    </submittedName>
</protein>
<dbReference type="Proteomes" id="UP001302602">
    <property type="component" value="Unassembled WGS sequence"/>
</dbReference>
<gene>
    <name evidence="1" type="ORF">N657DRAFT_710074</name>
</gene>
<dbReference type="EMBL" id="MU853225">
    <property type="protein sequence ID" value="KAK4126401.1"/>
    <property type="molecule type" value="Genomic_DNA"/>
</dbReference>
<dbReference type="RefSeq" id="XP_062650172.1">
    <property type="nucleotide sequence ID" value="XM_062797428.1"/>
</dbReference>
<name>A0AAN6U5V5_9PEZI</name>
<evidence type="ECO:0000313" key="1">
    <source>
        <dbReference type="EMBL" id="KAK4126401.1"/>
    </source>
</evidence>
<proteinExistence type="predicted"/>
<evidence type="ECO:0000313" key="2">
    <source>
        <dbReference type="Proteomes" id="UP001302602"/>
    </source>
</evidence>
<reference evidence="1" key="1">
    <citation type="journal article" date="2023" name="Mol. Phylogenet. Evol.">
        <title>Genome-scale phylogeny and comparative genomics of the fungal order Sordariales.</title>
        <authorList>
            <person name="Hensen N."/>
            <person name="Bonometti L."/>
            <person name="Westerberg I."/>
            <person name="Brannstrom I.O."/>
            <person name="Guillou S."/>
            <person name="Cros-Aarteil S."/>
            <person name="Calhoun S."/>
            <person name="Haridas S."/>
            <person name="Kuo A."/>
            <person name="Mondo S."/>
            <person name="Pangilinan J."/>
            <person name="Riley R."/>
            <person name="LaButti K."/>
            <person name="Andreopoulos B."/>
            <person name="Lipzen A."/>
            <person name="Chen C."/>
            <person name="Yan M."/>
            <person name="Daum C."/>
            <person name="Ng V."/>
            <person name="Clum A."/>
            <person name="Steindorff A."/>
            <person name="Ohm R.A."/>
            <person name="Martin F."/>
            <person name="Silar P."/>
            <person name="Natvig D.O."/>
            <person name="Lalanne C."/>
            <person name="Gautier V."/>
            <person name="Ament-Velasquez S.L."/>
            <person name="Kruys A."/>
            <person name="Hutchinson M.I."/>
            <person name="Powell A.J."/>
            <person name="Barry K."/>
            <person name="Miller A.N."/>
            <person name="Grigoriev I.V."/>
            <person name="Debuchy R."/>
            <person name="Gladieux P."/>
            <person name="Hiltunen Thoren M."/>
            <person name="Johannesson H."/>
        </authorList>
    </citation>
    <scope>NUCLEOTIDE SEQUENCE</scope>
    <source>
        <strain evidence="1">CBS 731.68</strain>
    </source>
</reference>
<dbReference type="AlphaFoldDB" id="A0AAN6U5V5"/>